<proteinExistence type="predicted"/>
<reference evidence="1" key="1">
    <citation type="submission" date="2024-09" db="EMBL/GenBank/DDBJ databases">
        <title>Black Yeasts Isolated from many extreme environments.</title>
        <authorList>
            <person name="Coleine C."/>
            <person name="Stajich J.E."/>
            <person name="Selbmann L."/>
        </authorList>
    </citation>
    <scope>NUCLEOTIDE SEQUENCE</scope>
    <source>
        <strain evidence="1">CCFEE 5737</strain>
    </source>
</reference>
<evidence type="ECO:0000313" key="1">
    <source>
        <dbReference type="EMBL" id="KAK3060826.1"/>
    </source>
</evidence>
<protein>
    <submittedName>
        <fullName evidence="1">Uncharacterized protein</fullName>
    </submittedName>
</protein>
<keyword evidence="2" id="KW-1185">Reference proteome</keyword>
<gene>
    <name evidence="1" type="ORF">LTS18_007605</name>
</gene>
<accession>A0ACC3D2C8</accession>
<name>A0ACC3D2C8_9PEZI</name>
<dbReference type="Proteomes" id="UP001186974">
    <property type="component" value="Unassembled WGS sequence"/>
</dbReference>
<organism evidence="1 2">
    <name type="scientific">Coniosporium uncinatum</name>
    <dbReference type="NCBI Taxonomy" id="93489"/>
    <lineage>
        <taxon>Eukaryota</taxon>
        <taxon>Fungi</taxon>
        <taxon>Dikarya</taxon>
        <taxon>Ascomycota</taxon>
        <taxon>Pezizomycotina</taxon>
        <taxon>Dothideomycetes</taxon>
        <taxon>Dothideomycetes incertae sedis</taxon>
        <taxon>Coniosporium</taxon>
    </lineage>
</organism>
<sequence>MDEVLTTTELLESILLHIPSRKLFTLRQVSHHCNAMLVKLTALQRLMHLAPTAPVLETEVVACDVPMRNSSGTIFPSAGMQIGKGHKLVTCFGGADVSGLATMNPLLRFLGESSGTGLLDDAKPATHPPTGESVGLYTIYVSSEEIFPRQPEAMGKGRSRYWEVYVSEPPTSMVVMDWLCGATRLTNMKVQRADGDSVRLGDALESLKPYLEDVENGLVHTWGRNYEA</sequence>
<comment type="caution">
    <text evidence="1">The sequence shown here is derived from an EMBL/GenBank/DDBJ whole genome shotgun (WGS) entry which is preliminary data.</text>
</comment>
<evidence type="ECO:0000313" key="2">
    <source>
        <dbReference type="Proteomes" id="UP001186974"/>
    </source>
</evidence>
<dbReference type="EMBL" id="JAWDJW010008261">
    <property type="protein sequence ID" value="KAK3060826.1"/>
    <property type="molecule type" value="Genomic_DNA"/>
</dbReference>